<evidence type="ECO:0000256" key="7">
    <source>
        <dbReference type="SAM" id="MobiDB-lite"/>
    </source>
</evidence>
<dbReference type="EMBL" id="BAABFN010000001">
    <property type="protein sequence ID" value="GAA4301411.1"/>
    <property type="molecule type" value="Genomic_DNA"/>
</dbReference>
<feature type="transmembrane region" description="Helical" evidence="8">
    <location>
        <begin position="104"/>
        <end position="130"/>
    </location>
</feature>
<evidence type="ECO:0000256" key="2">
    <source>
        <dbReference type="ARBA" id="ARBA00022660"/>
    </source>
</evidence>
<keyword evidence="11" id="KW-1185">Reference proteome</keyword>
<keyword evidence="6" id="KW-0479">Metal-binding</keyword>
<feature type="transmembrane region" description="Helical" evidence="8">
    <location>
        <begin position="473"/>
        <end position="492"/>
    </location>
</feature>
<feature type="transmembrane region" description="Helical" evidence="8">
    <location>
        <begin position="331"/>
        <end position="352"/>
    </location>
</feature>
<feature type="transmembrane region" description="Helical" evidence="8">
    <location>
        <begin position="240"/>
        <end position="266"/>
    </location>
</feature>
<evidence type="ECO:0000313" key="10">
    <source>
        <dbReference type="EMBL" id="GAA4301411.1"/>
    </source>
</evidence>
<dbReference type="Gene3D" id="1.20.210.10">
    <property type="entry name" value="Cytochrome c oxidase-like, subunit I domain"/>
    <property type="match status" value="1"/>
</dbReference>
<dbReference type="PANTHER" id="PTHR10422:SF18">
    <property type="entry name" value="CYTOCHROME C OXIDASE SUBUNIT 1"/>
    <property type="match status" value="1"/>
</dbReference>
<dbReference type="SUPFAM" id="SSF81442">
    <property type="entry name" value="Cytochrome c oxidase subunit I-like"/>
    <property type="match status" value="1"/>
</dbReference>
<evidence type="ECO:0000313" key="11">
    <source>
        <dbReference type="Proteomes" id="UP001501207"/>
    </source>
</evidence>
<evidence type="ECO:0000256" key="8">
    <source>
        <dbReference type="SAM" id="Phobius"/>
    </source>
</evidence>
<feature type="domain" description="Cytochrome oxidase subunit I profile" evidence="9">
    <location>
        <begin position="38"/>
        <end position="585"/>
    </location>
</feature>
<feature type="transmembrane region" description="Helical" evidence="8">
    <location>
        <begin position="435"/>
        <end position="461"/>
    </location>
</feature>
<dbReference type="InterPro" id="IPR023615">
    <property type="entry name" value="Cyt_c_Oxase_su1_BS"/>
</dbReference>
<dbReference type="PROSITE" id="PS00077">
    <property type="entry name" value="COX1_CUB"/>
    <property type="match status" value="1"/>
</dbReference>
<name>A0ABP8FED8_9BACT</name>
<keyword evidence="6" id="KW-0249">Electron transport</keyword>
<protein>
    <submittedName>
        <fullName evidence="10">Cbb3-type cytochrome c oxidase subunit I</fullName>
    </submittedName>
</protein>
<dbReference type="RefSeq" id="WP_344974255.1">
    <property type="nucleotide sequence ID" value="NZ_BAABFN010000001.1"/>
</dbReference>
<keyword evidence="2 6" id="KW-0679">Respiratory chain</keyword>
<dbReference type="InterPro" id="IPR023616">
    <property type="entry name" value="Cyt_c_oxase-like_su1_dom"/>
</dbReference>
<keyword evidence="6" id="KW-0408">Iron</keyword>
<feature type="region of interest" description="Disordered" evidence="7">
    <location>
        <begin position="1"/>
        <end position="32"/>
    </location>
</feature>
<proteinExistence type="inferred from homology"/>
<keyword evidence="4 8" id="KW-1133">Transmembrane helix</keyword>
<gene>
    <name evidence="10" type="ORF">GCM10023143_03170</name>
</gene>
<dbReference type="InterPro" id="IPR036927">
    <property type="entry name" value="Cyt_c_oxase-like_su1_sf"/>
</dbReference>
<feature type="transmembrane region" description="Helical" evidence="8">
    <location>
        <begin position="299"/>
        <end position="319"/>
    </location>
</feature>
<evidence type="ECO:0000256" key="6">
    <source>
        <dbReference type="RuleBase" id="RU000370"/>
    </source>
</evidence>
<feature type="compositionally biased region" description="Polar residues" evidence="7">
    <location>
        <begin position="1"/>
        <end position="14"/>
    </location>
</feature>
<feature type="transmembrane region" description="Helical" evidence="8">
    <location>
        <begin position="151"/>
        <end position="169"/>
    </location>
</feature>
<dbReference type="PANTHER" id="PTHR10422">
    <property type="entry name" value="CYTOCHROME C OXIDASE SUBUNIT 1"/>
    <property type="match status" value="1"/>
</dbReference>
<accession>A0ABP8FED8</accession>
<dbReference type="PROSITE" id="PS50855">
    <property type="entry name" value="COX1"/>
    <property type="match status" value="1"/>
</dbReference>
<keyword evidence="6" id="KW-0813">Transport</keyword>
<feature type="transmembrane region" description="Helical" evidence="8">
    <location>
        <begin position="364"/>
        <end position="388"/>
    </location>
</feature>
<evidence type="ECO:0000256" key="5">
    <source>
        <dbReference type="ARBA" id="ARBA00023136"/>
    </source>
</evidence>
<dbReference type="Pfam" id="PF00115">
    <property type="entry name" value="COX1"/>
    <property type="match status" value="1"/>
</dbReference>
<organism evidence="10 11">
    <name type="scientific">Compostibacter hankyongensis</name>
    <dbReference type="NCBI Taxonomy" id="1007089"/>
    <lineage>
        <taxon>Bacteria</taxon>
        <taxon>Pseudomonadati</taxon>
        <taxon>Bacteroidota</taxon>
        <taxon>Chitinophagia</taxon>
        <taxon>Chitinophagales</taxon>
        <taxon>Chitinophagaceae</taxon>
        <taxon>Compostibacter</taxon>
    </lineage>
</organism>
<keyword evidence="3 6" id="KW-0812">Transmembrane</keyword>
<dbReference type="InterPro" id="IPR000883">
    <property type="entry name" value="Cyt_C_Oxase_1"/>
</dbReference>
<reference evidence="11" key="1">
    <citation type="journal article" date="2019" name="Int. J. Syst. Evol. Microbiol.">
        <title>The Global Catalogue of Microorganisms (GCM) 10K type strain sequencing project: providing services to taxonomists for standard genome sequencing and annotation.</title>
        <authorList>
            <consortium name="The Broad Institute Genomics Platform"/>
            <consortium name="The Broad Institute Genome Sequencing Center for Infectious Disease"/>
            <person name="Wu L."/>
            <person name="Ma J."/>
        </authorList>
    </citation>
    <scope>NUCLEOTIDE SEQUENCE [LARGE SCALE GENOMIC DNA]</scope>
    <source>
        <strain evidence="11">JCM 17664</strain>
    </source>
</reference>
<feature type="transmembrane region" description="Helical" evidence="8">
    <location>
        <begin position="400"/>
        <end position="423"/>
    </location>
</feature>
<dbReference type="PRINTS" id="PR01165">
    <property type="entry name" value="CYCOXIDASEI"/>
</dbReference>
<keyword evidence="5 8" id="KW-0472">Membrane</keyword>
<evidence type="ECO:0000256" key="1">
    <source>
        <dbReference type="ARBA" id="ARBA00004141"/>
    </source>
</evidence>
<evidence type="ECO:0000256" key="3">
    <source>
        <dbReference type="ARBA" id="ARBA00022692"/>
    </source>
</evidence>
<comment type="subcellular location">
    <subcellularLocation>
        <location evidence="1">Membrane</location>
        <topology evidence="1">Multi-pass membrane protein</topology>
    </subcellularLocation>
</comment>
<comment type="similarity">
    <text evidence="6">Belongs to the heme-copper respiratory oxidase family.</text>
</comment>
<feature type="compositionally biased region" description="Basic and acidic residues" evidence="7">
    <location>
        <begin position="18"/>
        <end position="29"/>
    </location>
</feature>
<feature type="transmembrane region" description="Helical" evidence="8">
    <location>
        <begin position="55"/>
        <end position="77"/>
    </location>
</feature>
<dbReference type="Proteomes" id="UP001501207">
    <property type="component" value="Unassembled WGS sequence"/>
</dbReference>
<evidence type="ECO:0000256" key="4">
    <source>
        <dbReference type="ARBA" id="ARBA00022989"/>
    </source>
</evidence>
<sequence length="623" mass="70581">MSNEATLHGQQEVQQPHADVHDHGHDGNGHAHHHHETFVTKYLFSQDHKMIAKQFLVTGMIWAIIGAFFSVLFRLQLGFPEATFPWMETVFGHWARGGRLDPEFYYALTTMHGTILIFFVLTAGLSGTFANLLIPLQLGVRDMASPFMNMLSYWFFFIASVIMFASLFLQTGPSQGGWTAYPPLSALRDASDGSKTGMDLWLISMALFVVSQLLAGLNYVSTILNMRTKGMSMTRMPLTIWALFFTATLGILSFPVLFSGFILLIFDRTLGTSFYLSDIVIQGKVLPNQGGSAILYQHLFWFLGHPEVYIVMLPGMGIASEMLSTHGRKPIFGYLAMIGSLFAICILAFLVWAHHMFVTGMNPFLGAFFVLLTLLIAVPSAIKVFNWLTTLWKGRLHLNVPMLFAIGFVSMFISGGLTGIWLGNSALDLHLHDTYFVIAHFHLVMGVSAFFGMFAGIYHWFPKMFGRMMNRTLGYIHFWITLIGAYLIFWPMHYEGLAGMPRRYYEYNADSLAVYHNFQGLNAFISVVVIIVFVTQLMFVLNFFYSMFKGRKITDPNPWKANTLEWTTPINPGHGNWPGEIPEVHRWPYDYSKNGIDYIPQTVPLTPEEEQEQEHVVRQPATP</sequence>
<keyword evidence="6" id="KW-0349">Heme</keyword>
<evidence type="ECO:0000259" key="9">
    <source>
        <dbReference type="PROSITE" id="PS50855"/>
    </source>
</evidence>
<comment type="caution">
    <text evidence="10">The sequence shown here is derived from an EMBL/GenBank/DDBJ whole genome shotgun (WGS) entry which is preliminary data.</text>
</comment>
<feature type="transmembrane region" description="Helical" evidence="8">
    <location>
        <begin position="200"/>
        <end position="220"/>
    </location>
</feature>
<feature type="transmembrane region" description="Helical" evidence="8">
    <location>
        <begin position="523"/>
        <end position="545"/>
    </location>
</feature>